<dbReference type="Proteomes" id="UP000518887">
    <property type="component" value="Unassembled WGS sequence"/>
</dbReference>
<organism evidence="2 3">
    <name type="scientific">Treponema ruminis</name>
    <dbReference type="NCBI Taxonomy" id="744515"/>
    <lineage>
        <taxon>Bacteria</taxon>
        <taxon>Pseudomonadati</taxon>
        <taxon>Spirochaetota</taxon>
        <taxon>Spirochaetia</taxon>
        <taxon>Spirochaetales</taxon>
        <taxon>Treponemataceae</taxon>
        <taxon>Treponema</taxon>
    </lineage>
</organism>
<gene>
    <name evidence="2" type="ORF">HNP76_000086</name>
</gene>
<proteinExistence type="predicted"/>
<evidence type="ECO:0000313" key="3">
    <source>
        <dbReference type="Proteomes" id="UP000518887"/>
    </source>
</evidence>
<name>A0A7W8LKU2_9SPIR</name>
<evidence type="ECO:0000256" key="1">
    <source>
        <dbReference type="SAM" id="Coils"/>
    </source>
</evidence>
<accession>A0A7W8LKU2</accession>
<keyword evidence="3" id="KW-1185">Reference proteome</keyword>
<dbReference type="AlphaFoldDB" id="A0A7W8LKU2"/>
<protein>
    <submittedName>
        <fullName evidence="2">Uncharacterized protein</fullName>
    </submittedName>
</protein>
<dbReference type="RefSeq" id="WP_184656352.1">
    <property type="nucleotide sequence ID" value="NZ_JACHFQ010000001.1"/>
</dbReference>
<feature type="coiled-coil region" evidence="1">
    <location>
        <begin position="161"/>
        <end position="188"/>
    </location>
</feature>
<comment type="caution">
    <text evidence="2">The sequence shown here is derived from an EMBL/GenBank/DDBJ whole genome shotgun (WGS) entry which is preliminary data.</text>
</comment>
<keyword evidence="1" id="KW-0175">Coiled coil</keyword>
<reference evidence="2 3" key="1">
    <citation type="submission" date="2020-08" db="EMBL/GenBank/DDBJ databases">
        <title>Genomic Encyclopedia of Type Strains, Phase IV (KMG-IV): sequencing the most valuable type-strain genomes for metagenomic binning, comparative biology and taxonomic classification.</title>
        <authorList>
            <person name="Goeker M."/>
        </authorList>
    </citation>
    <scope>NUCLEOTIDE SEQUENCE [LARGE SCALE GENOMIC DNA]</scope>
    <source>
        <strain evidence="2 3">DSM 103462</strain>
    </source>
</reference>
<dbReference type="EMBL" id="JACHFQ010000001">
    <property type="protein sequence ID" value="MBB5224746.1"/>
    <property type="molecule type" value="Genomic_DNA"/>
</dbReference>
<sequence length="470" mass="53292">MENGNNFNESLIQAVDAKAQWYDMEELPRILDNYRLLHTCIKVVFDFLVKKALITPDPYKLDKKISDIKSPDSVQFVENERSVVMGQRFSDYESTLDFLCNYYKFSVSQLSLSNIKKLVDLNNSISWNSFSANSNKVNTRVLATMVFSARQNSDALTSSMINDNLSKASQAQNEINSALKEYTDFQKEWYKAQIRKTVILSANFDGNKAYADPASELQQIKKNFAAGMGKVPFYNELVDEIIQEDQGEKKNELQKRLLAKLNVSSEADKKVEKRIDTKALIMGALQVLGSTPSQIVAIAQKIQENHDVLESEHNSFMDKLKRALRKAFGIAEKPLFYNIIIVDQTTGAKRTEKLNYQTFMTDLATKSRRYASVAQPNSPGYKKIMSMPEEKIAEFVSAQITDCNRLMVHLNSLDDYFKSAAAPANKSKIKGLKIDITTLKNSIVKANQQRVEYTSYIEEEAQMKRLGISG</sequence>
<evidence type="ECO:0000313" key="2">
    <source>
        <dbReference type="EMBL" id="MBB5224746.1"/>
    </source>
</evidence>